<reference evidence="2 3" key="1">
    <citation type="journal article" date="2021" name="Comput. Struct. Biotechnol. J.">
        <title>De novo genome assembly of the potent medicinal plant Rehmannia glutinosa using nanopore technology.</title>
        <authorList>
            <person name="Ma L."/>
            <person name="Dong C."/>
            <person name="Song C."/>
            <person name="Wang X."/>
            <person name="Zheng X."/>
            <person name="Niu Y."/>
            <person name="Chen S."/>
            <person name="Feng W."/>
        </authorList>
    </citation>
    <scope>NUCLEOTIDE SEQUENCE [LARGE SCALE GENOMIC DNA]</scope>
    <source>
        <strain evidence="2">DH-2019</strain>
    </source>
</reference>
<feature type="coiled-coil region" evidence="1">
    <location>
        <begin position="11"/>
        <end position="38"/>
    </location>
</feature>
<keyword evidence="1" id="KW-0175">Coiled coil</keyword>
<accession>A0ABR0WKV3</accession>
<gene>
    <name evidence="2" type="ORF">DH2020_020449</name>
</gene>
<organism evidence="2 3">
    <name type="scientific">Rehmannia glutinosa</name>
    <name type="common">Chinese foxglove</name>
    <dbReference type="NCBI Taxonomy" id="99300"/>
    <lineage>
        <taxon>Eukaryota</taxon>
        <taxon>Viridiplantae</taxon>
        <taxon>Streptophyta</taxon>
        <taxon>Embryophyta</taxon>
        <taxon>Tracheophyta</taxon>
        <taxon>Spermatophyta</taxon>
        <taxon>Magnoliopsida</taxon>
        <taxon>eudicotyledons</taxon>
        <taxon>Gunneridae</taxon>
        <taxon>Pentapetalae</taxon>
        <taxon>asterids</taxon>
        <taxon>lamiids</taxon>
        <taxon>Lamiales</taxon>
        <taxon>Orobanchaceae</taxon>
        <taxon>Rehmannieae</taxon>
        <taxon>Rehmannia</taxon>
    </lineage>
</organism>
<evidence type="ECO:0000256" key="1">
    <source>
        <dbReference type="SAM" id="Coils"/>
    </source>
</evidence>
<comment type="caution">
    <text evidence="2">The sequence shown here is derived from an EMBL/GenBank/DDBJ whole genome shotgun (WGS) entry which is preliminary data.</text>
</comment>
<dbReference type="EMBL" id="JABTTQ020000011">
    <property type="protein sequence ID" value="KAK6146580.1"/>
    <property type="molecule type" value="Genomic_DNA"/>
</dbReference>
<name>A0ABR0WKV3_REHGL</name>
<keyword evidence="3" id="KW-1185">Reference proteome</keyword>
<dbReference type="Proteomes" id="UP001318860">
    <property type="component" value="Unassembled WGS sequence"/>
</dbReference>
<sequence>MTKKALQEEIMNGLYAELRVLKGEKEELMDRSEEIVDKVFKSKREEESLMRKAKGGGDRIEKLREGRKGWEIEFNDISERIEEIEDLIARKETMALSVGVRELLFIERVTSGPPVTKLSKVELQKDLQDAHRLFQEQIILPSVMVSEDMESFSGQDSTAFALE</sequence>
<evidence type="ECO:0000313" key="3">
    <source>
        <dbReference type="Proteomes" id="UP001318860"/>
    </source>
</evidence>
<evidence type="ECO:0000313" key="2">
    <source>
        <dbReference type="EMBL" id="KAK6146580.1"/>
    </source>
</evidence>
<proteinExistence type="predicted"/>
<protein>
    <submittedName>
        <fullName evidence="2">Uncharacterized protein</fullName>
    </submittedName>
</protein>